<protein>
    <submittedName>
        <fullName evidence="1">Uncharacterized protein</fullName>
    </submittedName>
</protein>
<sequence length="208" mass="24482">MKEKKFTCDEEILKWLTEKNLSGIIKGINQNKGIINEKIASVIYCRSFIKKFEDEYNKIFNSLGFKISRITDDYIYISYIDSKIEFFIASSEFMRRYARVLFNNKNTIDDAILDKFQLVNTEENINKFIERCNNILEDSQYKLKSEVVDGKISNIMNIFKGEFLAKVNAEIFTRNIKKYLVKINGDAKRNTIAFIDRINTWNKVTVEV</sequence>
<keyword evidence="2" id="KW-1185">Reference proteome</keyword>
<comment type="caution">
    <text evidence="1">The sequence shown here is derived from an EMBL/GenBank/DDBJ whole genome shotgun (WGS) entry which is preliminary data.</text>
</comment>
<evidence type="ECO:0000313" key="2">
    <source>
        <dbReference type="Proteomes" id="UP000662088"/>
    </source>
</evidence>
<organism evidence="1 2">
    <name type="scientific">Clostridium lentum</name>
    <dbReference type="NCBI Taxonomy" id="2763037"/>
    <lineage>
        <taxon>Bacteria</taxon>
        <taxon>Bacillati</taxon>
        <taxon>Bacillota</taxon>
        <taxon>Clostridia</taxon>
        <taxon>Eubacteriales</taxon>
        <taxon>Clostridiaceae</taxon>
        <taxon>Clostridium</taxon>
    </lineage>
</organism>
<dbReference type="EMBL" id="JACOOQ010000001">
    <property type="protein sequence ID" value="MBC5639095.1"/>
    <property type="molecule type" value="Genomic_DNA"/>
</dbReference>
<dbReference type="AlphaFoldDB" id="A0A8I0ACB0"/>
<gene>
    <name evidence="1" type="ORF">H8R92_01345</name>
</gene>
<dbReference type="Proteomes" id="UP000662088">
    <property type="component" value="Unassembled WGS sequence"/>
</dbReference>
<name>A0A8I0ACB0_9CLOT</name>
<accession>A0A8I0ACB0</accession>
<dbReference type="RefSeq" id="WP_186834484.1">
    <property type="nucleotide sequence ID" value="NZ_JACOOQ010000001.1"/>
</dbReference>
<evidence type="ECO:0000313" key="1">
    <source>
        <dbReference type="EMBL" id="MBC5639095.1"/>
    </source>
</evidence>
<proteinExistence type="predicted"/>
<reference evidence="1" key="1">
    <citation type="submission" date="2020-08" db="EMBL/GenBank/DDBJ databases">
        <title>Genome public.</title>
        <authorList>
            <person name="Liu C."/>
            <person name="Sun Q."/>
        </authorList>
    </citation>
    <scope>NUCLEOTIDE SEQUENCE</scope>
    <source>
        <strain evidence="1">NSJ-42</strain>
    </source>
</reference>